<sequence length="584" mass="64231">MSKKKSFSGSTTMTLKDFHGGSIPSNLPLPSAPGVSVRPPDRLAPWGPAAVGAAGKSDHQRSRPGSAGGGNRAFDERPPVFLSHPAHIGRHFDEDERKPFDASSAPRRPAAVDPVRPTATADQKRPISSPDAAAPVSGFPPSSGSNVGPPPNAWAARKEPVSEPLPSRSTTTMWSASRLAQASAVEKMSSGRWQSKPPEGEAIRLQETEVFDRRFGESVRIVGVGDRDYEKERMRSTEYPEAKERALMGYCTDGARDQERVRSSVYPEVKERNAANLYDEGARSTSREGRFSGSQLHQQGLVEVSERPKLKLLPRTKPSEPSSETLGIADNQGYQPPVSSVQIESVHEMHPTTNPLKAASAGEDDGSKAVERPRLNPKPRFLPVEQSDESAERTRQTVFGGARPREIVLKERGVDAFAANDLDMTVPANRVKNDLLKTDPKLEPGPTTRPGGRSETFTLVQRAGRDLERKDHRPDVEKVDVQRSSWRNNSWRTTREIEKPLEQPRPDPGTWRKPVEEPEPDVAGPRFGKAASALELAQAFTKPVSDCRPENRFTGQRNLPSRTQVPFSRLTDYSGPPQRQLNGY</sequence>
<feature type="compositionally biased region" description="Low complexity" evidence="1">
    <location>
        <begin position="44"/>
        <end position="55"/>
    </location>
</feature>
<gene>
    <name evidence="3" type="primary">LOC103700378</name>
</gene>
<feature type="compositionally biased region" description="Polar residues" evidence="1">
    <location>
        <begin position="482"/>
        <end position="492"/>
    </location>
</feature>
<reference evidence="2" key="1">
    <citation type="journal article" date="2019" name="Nat. Commun.">
        <title>Genome-wide association mapping of date palm fruit traits.</title>
        <authorList>
            <person name="Hazzouri K.M."/>
            <person name="Gros-Balthazard M."/>
            <person name="Flowers J.M."/>
            <person name="Copetti D."/>
            <person name="Lemansour A."/>
            <person name="Lebrun M."/>
            <person name="Masmoudi K."/>
            <person name="Ferrand S."/>
            <person name="Dhar M.I."/>
            <person name="Fresquez Z.A."/>
            <person name="Rosas U."/>
            <person name="Zhang J."/>
            <person name="Talag J."/>
            <person name="Lee S."/>
            <person name="Kudrna D."/>
            <person name="Powell R.F."/>
            <person name="Leitch I.J."/>
            <person name="Krueger R.R."/>
            <person name="Wing R.A."/>
            <person name="Amiri K.M.A."/>
            <person name="Purugganan M.D."/>
        </authorList>
    </citation>
    <scope>NUCLEOTIDE SEQUENCE [LARGE SCALE GENOMIC DNA]</scope>
    <source>
        <strain evidence="2">cv. Khalas</strain>
    </source>
</reference>
<feature type="region of interest" description="Disordered" evidence="1">
    <location>
        <begin position="542"/>
        <end position="584"/>
    </location>
</feature>
<dbReference type="Proteomes" id="UP000228380">
    <property type="component" value="Chromosome 11"/>
</dbReference>
<feature type="compositionally biased region" description="Polar residues" evidence="1">
    <location>
        <begin position="332"/>
        <end position="343"/>
    </location>
</feature>
<feature type="compositionally biased region" description="Basic and acidic residues" evidence="1">
    <location>
        <begin position="365"/>
        <end position="374"/>
    </location>
</feature>
<reference evidence="3" key="2">
    <citation type="submission" date="2025-08" db="UniProtKB">
        <authorList>
            <consortium name="RefSeq"/>
        </authorList>
    </citation>
    <scope>IDENTIFICATION</scope>
    <source>
        <tissue evidence="3">Young leaves</tissue>
    </source>
</reference>
<feature type="compositionally biased region" description="Basic and acidic residues" evidence="1">
    <location>
        <begin position="90"/>
        <end position="100"/>
    </location>
</feature>
<feature type="region of interest" description="Disordered" evidence="1">
    <location>
        <begin position="275"/>
        <end position="399"/>
    </location>
</feature>
<dbReference type="GeneID" id="103700378"/>
<dbReference type="GO" id="GO:0003743">
    <property type="term" value="F:translation initiation factor activity"/>
    <property type="evidence" value="ECO:0007669"/>
    <property type="project" value="InterPro"/>
</dbReference>
<evidence type="ECO:0000313" key="3">
    <source>
        <dbReference type="RefSeq" id="XP_038987712.1"/>
    </source>
</evidence>
<feature type="compositionally biased region" description="Low complexity" evidence="1">
    <location>
        <begin position="101"/>
        <end position="121"/>
    </location>
</feature>
<proteinExistence type="predicted"/>
<feature type="compositionally biased region" description="Polar residues" evidence="1">
    <location>
        <begin position="553"/>
        <end position="566"/>
    </location>
</feature>
<evidence type="ECO:0000313" key="2">
    <source>
        <dbReference type="Proteomes" id="UP000228380"/>
    </source>
</evidence>
<dbReference type="PANTHER" id="PTHR32091">
    <property type="entry name" value="EUKARYOTIC TRANSLATION INITIATION FACTOR 4B"/>
    <property type="match status" value="1"/>
</dbReference>
<dbReference type="RefSeq" id="XP_038987712.1">
    <property type="nucleotide sequence ID" value="XM_039131784.1"/>
</dbReference>
<accession>A0A8B9AQ82</accession>
<feature type="compositionally biased region" description="Basic and acidic residues" evidence="1">
    <location>
        <begin position="280"/>
        <end position="290"/>
    </location>
</feature>
<dbReference type="PANTHER" id="PTHR32091:SF4">
    <property type="entry name" value="OS07G0546100 PROTEIN"/>
    <property type="match status" value="1"/>
</dbReference>
<dbReference type="InterPro" id="IPR010433">
    <property type="entry name" value="EIF-4B_pln"/>
</dbReference>
<keyword evidence="2" id="KW-1185">Reference proteome</keyword>
<protein>
    <submittedName>
        <fullName evidence="3">Uncharacterized protein LOC103700378</fullName>
    </submittedName>
</protein>
<feature type="compositionally biased region" description="Low complexity" evidence="1">
    <location>
        <begin position="132"/>
        <end position="147"/>
    </location>
</feature>
<dbReference type="KEGG" id="pda:103700378"/>
<organism evidence="2 3">
    <name type="scientific">Phoenix dactylifera</name>
    <name type="common">Date palm</name>
    <dbReference type="NCBI Taxonomy" id="42345"/>
    <lineage>
        <taxon>Eukaryota</taxon>
        <taxon>Viridiplantae</taxon>
        <taxon>Streptophyta</taxon>
        <taxon>Embryophyta</taxon>
        <taxon>Tracheophyta</taxon>
        <taxon>Spermatophyta</taxon>
        <taxon>Magnoliopsida</taxon>
        <taxon>Liliopsida</taxon>
        <taxon>Arecaceae</taxon>
        <taxon>Coryphoideae</taxon>
        <taxon>Phoeniceae</taxon>
        <taxon>Phoenix</taxon>
    </lineage>
</organism>
<feature type="compositionally biased region" description="Basic and acidic residues" evidence="1">
    <location>
        <begin position="463"/>
        <end position="481"/>
    </location>
</feature>
<dbReference type="AlphaFoldDB" id="A0A8B9AQ82"/>
<evidence type="ECO:0000256" key="1">
    <source>
        <dbReference type="SAM" id="MobiDB-lite"/>
    </source>
</evidence>
<feature type="compositionally biased region" description="Basic and acidic residues" evidence="1">
    <location>
        <begin position="433"/>
        <end position="442"/>
    </location>
</feature>
<name>A0A8B9AQ82_PHODC</name>
<feature type="region of interest" description="Disordered" evidence="1">
    <location>
        <begin position="433"/>
        <end position="526"/>
    </location>
</feature>
<feature type="compositionally biased region" description="Polar residues" evidence="1">
    <location>
        <begin position="167"/>
        <end position="180"/>
    </location>
</feature>
<dbReference type="OrthoDB" id="48651at2759"/>
<dbReference type="GO" id="GO:0003729">
    <property type="term" value="F:mRNA binding"/>
    <property type="evidence" value="ECO:0007669"/>
    <property type="project" value="TreeGrafter"/>
</dbReference>
<feature type="compositionally biased region" description="Basic and acidic residues" evidence="1">
    <location>
        <begin position="493"/>
        <end position="505"/>
    </location>
</feature>
<feature type="region of interest" description="Disordered" evidence="1">
    <location>
        <begin position="1"/>
        <end position="205"/>
    </location>
</feature>